<dbReference type="InterPro" id="IPR029024">
    <property type="entry name" value="TerB-like"/>
</dbReference>
<feature type="transmembrane region" description="Helical" evidence="1">
    <location>
        <begin position="91"/>
        <end position="112"/>
    </location>
</feature>
<name>A0A2W4XFI4_9CYAN</name>
<evidence type="ECO:0000313" key="4">
    <source>
        <dbReference type="Proteomes" id="UP000249794"/>
    </source>
</evidence>
<dbReference type="Proteomes" id="UP000249794">
    <property type="component" value="Unassembled WGS sequence"/>
</dbReference>
<evidence type="ECO:0000313" key="3">
    <source>
        <dbReference type="EMBL" id="PZO53319.1"/>
    </source>
</evidence>
<dbReference type="Gene3D" id="1.10.3680.10">
    <property type="entry name" value="TerB-like"/>
    <property type="match status" value="1"/>
</dbReference>
<proteinExistence type="predicted"/>
<feature type="domain" description="Co-chaperone DjlA N-terminal" evidence="2">
    <location>
        <begin position="249"/>
        <end position="299"/>
    </location>
</feature>
<keyword evidence="1" id="KW-0472">Membrane</keyword>
<sequence length="309" mass="33191">MNKQQRQESANRLKATFNLLWDKAIEYNEAAGQKETVSYRDIVRIADAIRSAGNTILGLNGLPHQIDTGLKFACAALDPNKVRAKETLKQGLCGLNGAGGLALAAACLGQLMNPGIWATVVAFFLGGIPGSPLPVVGIAAGLVIAAGAVYAAFQKMPPNERAAKAHDCVMKGIDNWVEYGSKEMPVSLKDIKASVGKNAAQYSLSPRDYQASFSLMMNVAHADGILVAAERSVVTLFLEGTEVEKRLNRSEAIEKIKQLGTSKASEIIDWCFQVASADGVFHSKEVETLQRYCQALGIDFDTKAKIYGL</sequence>
<dbReference type="AlphaFoldDB" id="A0A2W4XFI4"/>
<reference evidence="3 4" key="2">
    <citation type="submission" date="2018-06" db="EMBL/GenBank/DDBJ databases">
        <title>Metagenomic assembly of (sub)arctic Cyanobacteria and their associated microbiome from non-axenic cultures.</title>
        <authorList>
            <person name="Baurain D."/>
        </authorList>
    </citation>
    <scope>NUCLEOTIDE SEQUENCE [LARGE SCALE GENOMIC DNA]</scope>
    <source>
        <strain evidence="3">ULC027bin1</strain>
    </source>
</reference>
<comment type="caution">
    <text evidence="3">The sequence shown here is derived from an EMBL/GenBank/DDBJ whole genome shotgun (WGS) entry which is preliminary data.</text>
</comment>
<dbReference type="CDD" id="cd07177">
    <property type="entry name" value="terB_like"/>
    <property type="match status" value="1"/>
</dbReference>
<dbReference type="InterPro" id="IPR007791">
    <property type="entry name" value="DjlA_N"/>
</dbReference>
<organism evidence="3 4">
    <name type="scientific">Phormidesmis priestleyi</name>
    <dbReference type="NCBI Taxonomy" id="268141"/>
    <lineage>
        <taxon>Bacteria</taxon>
        <taxon>Bacillati</taxon>
        <taxon>Cyanobacteriota</taxon>
        <taxon>Cyanophyceae</taxon>
        <taxon>Leptolyngbyales</taxon>
        <taxon>Leptolyngbyaceae</taxon>
        <taxon>Phormidesmis</taxon>
    </lineage>
</organism>
<keyword evidence="1" id="KW-1133">Transmembrane helix</keyword>
<reference evidence="4" key="1">
    <citation type="submission" date="2018-04" db="EMBL/GenBank/DDBJ databases">
        <authorList>
            <person name="Cornet L."/>
        </authorList>
    </citation>
    <scope>NUCLEOTIDE SEQUENCE [LARGE SCALE GENOMIC DNA]</scope>
</reference>
<dbReference type="Pfam" id="PF05099">
    <property type="entry name" value="TerB"/>
    <property type="match status" value="1"/>
</dbReference>
<feature type="transmembrane region" description="Helical" evidence="1">
    <location>
        <begin position="132"/>
        <end position="153"/>
    </location>
</feature>
<dbReference type="SUPFAM" id="SSF158682">
    <property type="entry name" value="TerB-like"/>
    <property type="match status" value="1"/>
</dbReference>
<keyword evidence="1" id="KW-0812">Transmembrane</keyword>
<accession>A0A2W4XFI4</accession>
<protein>
    <recommendedName>
        <fullName evidence="2">Co-chaperone DjlA N-terminal domain-containing protein</fullName>
    </recommendedName>
</protein>
<dbReference type="EMBL" id="QBMP01000131">
    <property type="protein sequence ID" value="PZO53319.1"/>
    <property type="molecule type" value="Genomic_DNA"/>
</dbReference>
<evidence type="ECO:0000259" key="2">
    <source>
        <dbReference type="Pfam" id="PF05099"/>
    </source>
</evidence>
<gene>
    <name evidence="3" type="ORF">DCF15_12840</name>
</gene>
<evidence type="ECO:0000256" key="1">
    <source>
        <dbReference type="SAM" id="Phobius"/>
    </source>
</evidence>